<keyword evidence="9" id="KW-1185">Reference proteome</keyword>
<feature type="domain" description="PIN" evidence="7">
    <location>
        <begin position="6"/>
        <end position="119"/>
    </location>
</feature>
<keyword evidence="2 6" id="KW-0540">Nuclease</keyword>
<dbReference type="InterPro" id="IPR029060">
    <property type="entry name" value="PIN-like_dom_sf"/>
</dbReference>
<organism evidence="8 9">
    <name type="scientific">Helcobacillus massiliensis</name>
    <dbReference type="NCBI Taxonomy" id="521392"/>
    <lineage>
        <taxon>Bacteria</taxon>
        <taxon>Bacillati</taxon>
        <taxon>Actinomycetota</taxon>
        <taxon>Actinomycetes</taxon>
        <taxon>Micrococcales</taxon>
        <taxon>Dermabacteraceae</taxon>
        <taxon>Helcobacillus</taxon>
    </lineage>
</organism>
<protein>
    <recommendedName>
        <fullName evidence="6">Ribonuclease VapC</fullName>
        <shortName evidence="6">RNase VapC</shortName>
        <ecNumber evidence="6">3.1.-.-</ecNumber>
    </recommendedName>
    <alternativeName>
        <fullName evidence="6">Toxin VapC</fullName>
    </alternativeName>
</protein>
<dbReference type="CDD" id="cd09873">
    <property type="entry name" value="PIN_Pae0151-like"/>
    <property type="match status" value="1"/>
</dbReference>
<evidence type="ECO:0000259" key="7">
    <source>
        <dbReference type="Pfam" id="PF01850"/>
    </source>
</evidence>
<keyword evidence="3 6" id="KW-0479">Metal-binding</keyword>
<reference evidence="8 9" key="1">
    <citation type="submission" date="2020-08" db="EMBL/GenBank/DDBJ databases">
        <title>Sequencing the genomes of 1000 actinobacteria strains.</title>
        <authorList>
            <person name="Klenk H.-P."/>
        </authorList>
    </citation>
    <scope>NUCLEOTIDE SEQUENCE [LARGE SCALE GENOMIC DNA]</scope>
    <source>
        <strain evidence="8 9">DSM 23040</strain>
    </source>
</reference>
<dbReference type="AlphaFoldDB" id="A0A839QZU5"/>
<dbReference type="RefSeq" id="WP_343064077.1">
    <property type="nucleotide sequence ID" value="NZ_CBCSFZ010000053.1"/>
</dbReference>
<dbReference type="GO" id="GO:0004540">
    <property type="term" value="F:RNA nuclease activity"/>
    <property type="evidence" value="ECO:0007669"/>
    <property type="project" value="InterPro"/>
</dbReference>
<gene>
    <name evidence="6" type="primary">vapC</name>
    <name evidence="8" type="ORF">FHX50_001778</name>
</gene>
<comment type="cofactor">
    <cofactor evidence="6">
        <name>Mg(2+)</name>
        <dbReference type="ChEBI" id="CHEBI:18420"/>
    </cofactor>
</comment>
<evidence type="ECO:0000256" key="5">
    <source>
        <dbReference type="ARBA" id="ARBA00022842"/>
    </source>
</evidence>
<dbReference type="PANTHER" id="PTHR35901:SF1">
    <property type="entry name" value="EXONUCLEASE VAPC9"/>
    <property type="match status" value="1"/>
</dbReference>
<dbReference type="InterPro" id="IPR044153">
    <property type="entry name" value="PIN_Pae0151-like"/>
</dbReference>
<dbReference type="InterPro" id="IPR051619">
    <property type="entry name" value="TypeII_TA_RNase_PINc/VapC"/>
</dbReference>
<evidence type="ECO:0000256" key="3">
    <source>
        <dbReference type="ARBA" id="ARBA00022723"/>
    </source>
</evidence>
<evidence type="ECO:0000256" key="4">
    <source>
        <dbReference type="ARBA" id="ARBA00022801"/>
    </source>
</evidence>
<sequence length="129" mass="14276">MPPIAVLDASAIVEMLVGEADRTWWSDVLASDLHAPQLLDIEVMSVLRGLERGRRITAESAEQAWAVMSDLSITRHPFAVTAPRVWELRHQFTTYDASYVALAEALDARLLTCDRKLAAPGHRALVTVL</sequence>
<dbReference type="HAMAP" id="MF_00265">
    <property type="entry name" value="VapC_Nob1"/>
    <property type="match status" value="1"/>
</dbReference>
<feature type="binding site" evidence="6">
    <location>
        <position position="8"/>
    </location>
    <ligand>
        <name>Mg(2+)</name>
        <dbReference type="ChEBI" id="CHEBI:18420"/>
    </ligand>
</feature>
<dbReference type="GO" id="GO:0000287">
    <property type="term" value="F:magnesium ion binding"/>
    <property type="evidence" value="ECO:0007669"/>
    <property type="project" value="UniProtKB-UniRule"/>
</dbReference>
<dbReference type="PANTHER" id="PTHR35901">
    <property type="entry name" value="RIBONUCLEASE VAPC3"/>
    <property type="match status" value="1"/>
</dbReference>
<comment type="caution">
    <text evidence="8">The sequence shown here is derived from an EMBL/GenBank/DDBJ whole genome shotgun (WGS) entry which is preliminary data.</text>
</comment>
<evidence type="ECO:0000256" key="1">
    <source>
        <dbReference type="ARBA" id="ARBA00022649"/>
    </source>
</evidence>
<evidence type="ECO:0000256" key="2">
    <source>
        <dbReference type="ARBA" id="ARBA00022722"/>
    </source>
</evidence>
<dbReference type="GO" id="GO:0090729">
    <property type="term" value="F:toxin activity"/>
    <property type="evidence" value="ECO:0007669"/>
    <property type="project" value="UniProtKB-KW"/>
</dbReference>
<feature type="binding site" evidence="6">
    <location>
        <position position="96"/>
    </location>
    <ligand>
        <name>Mg(2+)</name>
        <dbReference type="ChEBI" id="CHEBI:18420"/>
    </ligand>
</feature>
<keyword evidence="6" id="KW-0800">Toxin</keyword>
<comment type="function">
    <text evidence="6">Toxic component of a toxin-antitoxin (TA) system. An RNase.</text>
</comment>
<dbReference type="EMBL" id="JACHWP010000006">
    <property type="protein sequence ID" value="MBB3023481.1"/>
    <property type="molecule type" value="Genomic_DNA"/>
</dbReference>
<dbReference type="Gene3D" id="3.40.50.1010">
    <property type="entry name" value="5'-nuclease"/>
    <property type="match status" value="1"/>
</dbReference>
<keyword evidence="4 6" id="KW-0378">Hydrolase</keyword>
<dbReference type="GO" id="GO:0016787">
    <property type="term" value="F:hydrolase activity"/>
    <property type="evidence" value="ECO:0007669"/>
    <property type="project" value="UniProtKB-KW"/>
</dbReference>
<dbReference type="EC" id="3.1.-.-" evidence="6"/>
<dbReference type="InterPro" id="IPR002716">
    <property type="entry name" value="PIN_dom"/>
</dbReference>
<keyword evidence="1 6" id="KW-1277">Toxin-antitoxin system</keyword>
<keyword evidence="5 6" id="KW-0460">Magnesium</keyword>
<dbReference type="SUPFAM" id="SSF88723">
    <property type="entry name" value="PIN domain-like"/>
    <property type="match status" value="1"/>
</dbReference>
<evidence type="ECO:0000313" key="8">
    <source>
        <dbReference type="EMBL" id="MBB3023481.1"/>
    </source>
</evidence>
<dbReference type="Proteomes" id="UP000568050">
    <property type="component" value="Unassembled WGS sequence"/>
</dbReference>
<dbReference type="Pfam" id="PF01850">
    <property type="entry name" value="PIN"/>
    <property type="match status" value="1"/>
</dbReference>
<proteinExistence type="inferred from homology"/>
<evidence type="ECO:0000313" key="9">
    <source>
        <dbReference type="Proteomes" id="UP000568050"/>
    </source>
</evidence>
<evidence type="ECO:0000256" key="6">
    <source>
        <dbReference type="HAMAP-Rule" id="MF_00265"/>
    </source>
</evidence>
<name>A0A839QZU5_9MICO</name>
<accession>A0A839QZU5</accession>
<comment type="similarity">
    <text evidence="6">Belongs to the PINc/VapC protein family.</text>
</comment>
<dbReference type="InterPro" id="IPR022907">
    <property type="entry name" value="VapC_family"/>
</dbReference>